<protein>
    <submittedName>
        <fullName evidence="1">Uncharacterized protein</fullName>
    </submittedName>
</protein>
<keyword evidence="2" id="KW-1185">Reference proteome</keyword>
<dbReference type="AlphaFoldDB" id="T1IZY1"/>
<dbReference type="EnsemblMetazoa" id="SMAR006820-RA">
    <property type="protein sequence ID" value="SMAR006820-PA"/>
    <property type="gene ID" value="SMAR006820"/>
</dbReference>
<sequence>MAEAASTNPTTPTHFPISAITHRVFHPPKLERKNTFKDGFCPLLIISYIENRHKLLFTSIYYLSKKPEMILGIIFLRNITKEEN</sequence>
<organism evidence="1 2">
    <name type="scientific">Strigamia maritima</name>
    <name type="common">European centipede</name>
    <name type="synonym">Geophilus maritimus</name>
    <dbReference type="NCBI Taxonomy" id="126957"/>
    <lineage>
        <taxon>Eukaryota</taxon>
        <taxon>Metazoa</taxon>
        <taxon>Ecdysozoa</taxon>
        <taxon>Arthropoda</taxon>
        <taxon>Myriapoda</taxon>
        <taxon>Chilopoda</taxon>
        <taxon>Pleurostigmophora</taxon>
        <taxon>Geophilomorpha</taxon>
        <taxon>Linotaeniidae</taxon>
        <taxon>Strigamia</taxon>
    </lineage>
</organism>
<dbReference type="HOGENOM" id="CLU_2530329_0_0_1"/>
<dbReference type="Proteomes" id="UP000014500">
    <property type="component" value="Unassembled WGS sequence"/>
</dbReference>
<reference evidence="1" key="2">
    <citation type="submission" date="2015-02" db="UniProtKB">
        <authorList>
            <consortium name="EnsemblMetazoa"/>
        </authorList>
    </citation>
    <scope>IDENTIFICATION</scope>
</reference>
<name>T1IZY1_STRMM</name>
<proteinExistence type="predicted"/>
<evidence type="ECO:0000313" key="1">
    <source>
        <dbReference type="EnsemblMetazoa" id="SMAR006820-PA"/>
    </source>
</evidence>
<accession>T1IZY1</accession>
<reference evidence="2" key="1">
    <citation type="submission" date="2011-05" db="EMBL/GenBank/DDBJ databases">
        <authorList>
            <person name="Richards S.R."/>
            <person name="Qu J."/>
            <person name="Jiang H."/>
            <person name="Jhangiani S.N."/>
            <person name="Agravi P."/>
            <person name="Goodspeed R."/>
            <person name="Gross S."/>
            <person name="Mandapat C."/>
            <person name="Jackson L."/>
            <person name="Mathew T."/>
            <person name="Pu L."/>
            <person name="Thornton R."/>
            <person name="Saada N."/>
            <person name="Wilczek-Boney K.B."/>
            <person name="Lee S."/>
            <person name="Kovar C."/>
            <person name="Wu Y."/>
            <person name="Scherer S.E."/>
            <person name="Worley K.C."/>
            <person name="Muzny D.M."/>
            <person name="Gibbs R."/>
        </authorList>
    </citation>
    <scope>NUCLEOTIDE SEQUENCE</scope>
    <source>
        <strain evidence="2">Brora</strain>
    </source>
</reference>
<evidence type="ECO:0000313" key="2">
    <source>
        <dbReference type="Proteomes" id="UP000014500"/>
    </source>
</evidence>
<dbReference type="EMBL" id="JH431728">
    <property type="status" value="NOT_ANNOTATED_CDS"/>
    <property type="molecule type" value="Genomic_DNA"/>
</dbReference>